<dbReference type="VEuPathDB" id="TriTrypDB:TCSYLVIO_010333"/>
<sequence length="325" mass="36945">MGIFSKKRHGEMLATDEEGRCFTWRLENFSSFKLGTTLDGMNVVAFTKAKFHLHMTIDTNGNIGLYLHYKATGIPKYSYYFSNSKGEIMRRHTAHTIPYNTERCGHWNTCYRPDILEFIGEDDVLFVNFCFDNDSLALVRVSPKNLVVTWTVPHLFRQVLNPYSSNGFVHEGVLIGLRLEIKKEAGANDAFAPYDVRKIKDLVFFLFSRKRDVPPHSIELLDSRGMSIAKLDRKETPGVQTLTVSKEVLWDALGDDGELQVRVEIICRGNPIDALNALSGSQLQQQQQQQQQQQSELREGGQAGPPRTVQIGDKKEEYVVFHGDD</sequence>
<feature type="compositionally biased region" description="Low complexity" evidence="1">
    <location>
        <begin position="282"/>
        <end position="294"/>
    </location>
</feature>
<reference evidence="2 3" key="1">
    <citation type="journal article" date="2018" name="Microb. Genom.">
        <title>Expanding an expanded genome: long-read sequencing of Trypanosoma cruzi.</title>
        <authorList>
            <person name="Berna L."/>
            <person name="Rodriguez M."/>
            <person name="Chiribao M.L."/>
            <person name="Parodi-Talice A."/>
            <person name="Pita S."/>
            <person name="Rijo G."/>
            <person name="Alvarez-Valin F."/>
            <person name="Robello C."/>
        </authorList>
    </citation>
    <scope>NUCLEOTIDE SEQUENCE [LARGE SCALE GENOMIC DNA]</scope>
    <source>
        <strain evidence="2 3">TCC</strain>
    </source>
</reference>
<dbReference type="VEuPathDB" id="TriTrypDB:BCY84_20325"/>
<dbReference type="VEuPathDB" id="TriTrypDB:TcCL_ESM03888"/>
<protein>
    <submittedName>
        <fullName evidence="2">Uncharacterized protein</fullName>
    </submittedName>
</protein>
<comment type="caution">
    <text evidence="2">The sequence shown here is derived from an EMBL/GenBank/DDBJ whole genome shotgun (WGS) entry which is preliminary data.</text>
</comment>
<proteinExistence type="predicted"/>
<evidence type="ECO:0000256" key="1">
    <source>
        <dbReference type="SAM" id="MobiDB-lite"/>
    </source>
</evidence>
<dbReference type="VEuPathDB" id="TriTrypDB:TcG_03983"/>
<dbReference type="VEuPathDB" id="TriTrypDB:ECC02_006518"/>
<feature type="region of interest" description="Disordered" evidence="1">
    <location>
        <begin position="280"/>
        <end position="316"/>
    </location>
</feature>
<evidence type="ECO:0000313" key="2">
    <source>
        <dbReference type="EMBL" id="PWV07510.1"/>
    </source>
</evidence>
<accession>A0A2V2WFY7</accession>
<dbReference type="VEuPathDB" id="TriTrypDB:TCDM_05930"/>
<dbReference type="EMBL" id="PRFC01000101">
    <property type="protein sequence ID" value="PWV07510.1"/>
    <property type="molecule type" value="Genomic_DNA"/>
</dbReference>
<dbReference type="OMA" id="MRQHTAH"/>
<dbReference type="Proteomes" id="UP000246078">
    <property type="component" value="Unassembled WGS sequence"/>
</dbReference>
<dbReference type="OrthoDB" id="260068at2759"/>
<evidence type="ECO:0000313" key="3">
    <source>
        <dbReference type="Proteomes" id="UP000246078"/>
    </source>
</evidence>
<dbReference type="VEuPathDB" id="TriTrypDB:TcCLB.508857.120"/>
<dbReference type="VEuPathDB" id="TriTrypDB:Tc_MARK_7675"/>
<gene>
    <name evidence="2" type="ORF">C3747_101g86</name>
</gene>
<dbReference type="VEuPathDB" id="TriTrypDB:C4B63_25g321"/>
<dbReference type="VEuPathDB" id="TriTrypDB:C3747_101g86"/>
<dbReference type="VEuPathDB" id="TriTrypDB:TcCLB.504213.40"/>
<organism evidence="2 3">
    <name type="scientific">Trypanosoma cruzi</name>
    <dbReference type="NCBI Taxonomy" id="5693"/>
    <lineage>
        <taxon>Eukaryota</taxon>
        <taxon>Discoba</taxon>
        <taxon>Euglenozoa</taxon>
        <taxon>Kinetoplastea</taxon>
        <taxon>Metakinetoplastina</taxon>
        <taxon>Trypanosomatida</taxon>
        <taxon>Trypanosomatidae</taxon>
        <taxon>Trypanosoma</taxon>
        <taxon>Schizotrypanum</taxon>
    </lineage>
</organism>
<name>A0A2V2WFY7_TRYCR</name>
<dbReference type="AlphaFoldDB" id="A0A2V2WFY7"/>
<dbReference type="VEuPathDB" id="TriTrypDB:TcBrA4_0133920"/>